<gene>
    <name evidence="2" type="ORF">JKL49_15590</name>
</gene>
<protein>
    <submittedName>
        <fullName evidence="2">Uncharacterized protein</fullName>
    </submittedName>
</protein>
<dbReference type="AlphaFoldDB" id="A0A974S6X4"/>
<sequence>MTPPPASRASSSSRLTAPSSAPSRPAHRHPWWQDIAPVIDAVRAAHGIEVVVLRALEIAPNPKSVKVTYLAEVAGPVEGVEPWDGELDEHPCATPTPSWAAPQRTWPGPAPSWRSRA</sequence>
<name>A0A974S6X4_9CAUL</name>
<feature type="compositionally biased region" description="Low complexity" evidence="1">
    <location>
        <begin position="7"/>
        <end position="24"/>
    </location>
</feature>
<reference evidence="2" key="1">
    <citation type="submission" date="2021-01" db="EMBL/GenBank/DDBJ databases">
        <title>Genome sequence of Phenylobacterium sp. 20VBR1 isolated from a valley glaceir, Ny-Alesund, Svalbard.</title>
        <authorList>
            <person name="Thomas F.A."/>
            <person name="Krishnan K.P."/>
            <person name="Sinha R.K."/>
        </authorList>
    </citation>
    <scope>NUCLEOTIDE SEQUENCE</scope>
    <source>
        <strain evidence="2">20VBR1</strain>
    </source>
</reference>
<feature type="region of interest" description="Disordered" evidence="1">
    <location>
        <begin position="1"/>
        <end position="30"/>
    </location>
</feature>
<evidence type="ECO:0000256" key="1">
    <source>
        <dbReference type="SAM" id="MobiDB-lite"/>
    </source>
</evidence>
<dbReference type="EMBL" id="CP068570">
    <property type="protein sequence ID" value="QQZ48800.1"/>
    <property type="molecule type" value="Genomic_DNA"/>
</dbReference>
<evidence type="ECO:0000313" key="2">
    <source>
        <dbReference type="EMBL" id="QQZ48800.1"/>
    </source>
</evidence>
<proteinExistence type="predicted"/>
<organism evidence="2">
    <name type="scientific">Phenylobacterium glaciei</name>
    <dbReference type="NCBI Taxonomy" id="2803784"/>
    <lineage>
        <taxon>Bacteria</taxon>
        <taxon>Pseudomonadati</taxon>
        <taxon>Pseudomonadota</taxon>
        <taxon>Alphaproteobacteria</taxon>
        <taxon>Caulobacterales</taxon>
        <taxon>Caulobacteraceae</taxon>
        <taxon>Phenylobacterium</taxon>
    </lineage>
</organism>
<accession>A0A974S6X4</accession>
<feature type="region of interest" description="Disordered" evidence="1">
    <location>
        <begin position="81"/>
        <end position="117"/>
    </location>
</feature>